<dbReference type="FunFam" id="3.30.160.60:FF:000694">
    <property type="entry name" value="zinc finger protein 516"/>
    <property type="match status" value="1"/>
</dbReference>
<evidence type="ECO:0000256" key="4">
    <source>
        <dbReference type="ARBA" id="ARBA00022737"/>
    </source>
</evidence>
<dbReference type="GO" id="GO:0005634">
    <property type="term" value="C:nucleus"/>
    <property type="evidence" value="ECO:0007669"/>
    <property type="project" value="UniProtKB-SubCell"/>
</dbReference>
<keyword evidence="6" id="KW-0862">Zinc</keyword>
<keyword evidence="5 11" id="KW-0863">Zinc-finger</keyword>
<feature type="compositionally biased region" description="Low complexity" evidence="12">
    <location>
        <begin position="948"/>
        <end position="963"/>
    </location>
</feature>
<feature type="compositionally biased region" description="Low complexity" evidence="12">
    <location>
        <begin position="413"/>
        <end position="423"/>
    </location>
</feature>
<protein>
    <recommendedName>
        <fullName evidence="13">C2H2-type domain-containing protein</fullName>
    </recommendedName>
</protein>
<dbReference type="PROSITE" id="PS50157">
    <property type="entry name" value="ZINC_FINGER_C2H2_2"/>
    <property type="match status" value="6"/>
</dbReference>
<accession>A0AAV7VPB4</accession>
<evidence type="ECO:0000256" key="7">
    <source>
        <dbReference type="ARBA" id="ARBA00023015"/>
    </source>
</evidence>
<dbReference type="InterPro" id="IPR036236">
    <property type="entry name" value="Znf_C2H2_sf"/>
</dbReference>
<feature type="domain" description="C2H2-type" evidence="13">
    <location>
        <begin position="1020"/>
        <end position="1043"/>
    </location>
</feature>
<feature type="domain" description="C2H2-type" evidence="13">
    <location>
        <begin position="67"/>
        <end position="95"/>
    </location>
</feature>
<dbReference type="GO" id="GO:0008270">
    <property type="term" value="F:zinc ion binding"/>
    <property type="evidence" value="ECO:0007669"/>
    <property type="project" value="UniProtKB-KW"/>
</dbReference>
<keyword evidence="8" id="KW-0238">DNA-binding</keyword>
<evidence type="ECO:0000256" key="10">
    <source>
        <dbReference type="ARBA" id="ARBA00023242"/>
    </source>
</evidence>
<comment type="caution">
    <text evidence="14">The sequence shown here is derived from an EMBL/GenBank/DDBJ whole genome shotgun (WGS) entry which is preliminary data.</text>
</comment>
<organism evidence="14 15">
    <name type="scientific">Pleurodeles waltl</name>
    <name type="common">Iberian ribbed newt</name>
    <dbReference type="NCBI Taxonomy" id="8319"/>
    <lineage>
        <taxon>Eukaryota</taxon>
        <taxon>Metazoa</taxon>
        <taxon>Chordata</taxon>
        <taxon>Craniata</taxon>
        <taxon>Vertebrata</taxon>
        <taxon>Euteleostomi</taxon>
        <taxon>Amphibia</taxon>
        <taxon>Batrachia</taxon>
        <taxon>Caudata</taxon>
        <taxon>Salamandroidea</taxon>
        <taxon>Salamandridae</taxon>
        <taxon>Pleurodelinae</taxon>
        <taxon>Pleurodeles</taxon>
    </lineage>
</organism>
<dbReference type="EMBL" id="JANPWB010000003">
    <property type="protein sequence ID" value="KAJ1202022.1"/>
    <property type="molecule type" value="Genomic_DNA"/>
</dbReference>
<feature type="compositionally biased region" description="Basic and acidic residues" evidence="12">
    <location>
        <begin position="522"/>
        <end position="531"/>
    </location>
</feature>
<feature type="domain" description="C2H2-type" evidence="13">
    <location>
        <begin position="228"/>
        <end position="255"/>
    </location>
</feature>
<feature type="compositionally biased region" description="Polar residues" evidence="12">
    <location>
        <begin position="475"/>
        <end position="491"/>
    </location>
</feature>
<dbReference type="SUPFAM" id="SSF57667">
    <property type="entry name" value="beta-beta-alpha zinc fingers"/>
    <property type="match status" value="4"/>
</dbReference>
<gene>
    <name evidence="14" type="ORF">NDU88_005825</name>
</gene>
<evidence type="ECO:0000256" key="8">
    <source>
        <dbReference type="ARBA" id="ARBA00023125"/>
    </source>
</evidence>
<keyword evidence="3" id="KW-0479">Metal-binding</keyword>
<evidence type="ECO:0000256" key="3">
    <source>
        <dbReference type="ARBA" id="ARBA00022723"/>
    </source>
</evidence>
<dbReference type="InterPro" id="IPR013087">
    <property type="entry name" value="Znf_C2H2_type"/>
</dbReference>
<feature type="region of interest" description="Disordered" evidence="12">
    <location>
        <begin position="521"/>
        <end position="557"/>
    </location>
</feature>
<comment type="similarity">
    <text evidence="2">Belongs to the krueppel C2H2-type zinc-finger protein family.</text>
</comment>
<evidence type="ECO:0000259" key="13">
    <source>
        <dbReference type="PROSITE" id="PS50157"/>
    </source>
</evidence>
<evidence type="ECO:0000256" key="11">
    <source>
        <dbReference type="PROSITE-ProRule" id="PRU00042"/>
    </source>
</evidence>
<dbReference type="PANTHER" id="PTHR45925">
    <property type="entry name" value="ZINC FINGER PROTEIN"/>
    <property type="match status" value="1"/>
</dbReference>
<evidence type="ECO:0000256" key="12">
    <source>
        <dbReference type="SAM" id="MobiDB-lite"/>
    </source>
</evidence>
<dbReference type="PANTHER" id="PTHR45925:SF3">
    <property type="entry name" value="ZINC FINGER PROTEIN 516"/>
    <property type="match status" value="1"/>
</dbReference>
<feature type="compositionally biased region" description="Polar residues" evidence="12">
    <location>
        <begin position="778"/>
        <end position="791"/>
    </location>
</feature>
<evidence type="ECO:0000256" key="6">
    <source>
        <dbReference type="ARBA" id="ARBA00022833"/>
    </source>
</evidence>
<dbReference type="Gene3D" id="3.30.160.60">
    <property type="entry name" value="Classic Zinc Finger"/>
    <property type="match status" value="3"/>
</dbReference>
<feature type="region of interest" description="Disordered" evidence="12">
    <location>
        <begin position="366"/>
        <end position="426"/>
    </location>
</feature>
<keyword evidence="4" id="KW-0677">Repeat</keyword>
<dbReference type="Pfam" id="PF00096">
    <property type="entry name" value="zf-C2H2"/>
    <property type="match status" value="4"/>
</dbReference>
<dbReference type="GO" id="GO:0000978">
    <property type="term" value="F:RNA polymerase II cis-regulatory region sequence-specific DNA binding"/>
    <property type="evidence" value="ECO:0007669"/>
    <property type="project" value="TreeGrafter"/>
</dbReference>
<keyword evidence="15" id="KW-1185">Reference proteome</keyword>
<keyword evidence="10" id="KW-0539">Nucleus</keyword>
<feature type="domain" description="C2H2-type" evidence="13">
    <location>
        <begin position="141"/>
        <end position="168"/>
    </location>
</feature>
<feature type="compositionally biased region" description="Polar residues" evidence="12">
    <location>
        <begin position="374"/>
        <end position="400"/>
    </location>
</feature>
<feature type="compositionally biased region" description="Polar residues" evidence="12">
    <location>
        <begin position="837"/>
        <end position="865"/>
    </location>
</feature>
<feature type="region of interest" description="Disordered" evidence="12">
    <location>
        <begin position="452"/>
        <end position="497"/>
    </location>
</feature>
<dbReference type="InterPro" id="IPR051967">
    <property type="entry name" value="Krueppel_C2H2-ZF"/>
</dbReference>
<proteinExistence type="inferred from homology"/>
<feature type="domain" description="C2H2-type" evidence="13">
    <location>
        <begin position="169"/>
        <end position="191"/>
    </location>
</feature>
<evidence type="ECO:0000256" key="2">
    <source>
        <dbReference type="ARBA" id="ARBA00006991"/>
    </source>
</evidence>
<feature type="compositionally biased region" description="Low complexity" evidence="12">
    <location>
        <begin position="596"/>
        <end position="612"/>
    </location>
</feature>
<feature type="domain" description="C2H2-type" evidence="13">
    <location>
        <begin position="429"/>
        <end position="456"/>
    </location>
</feature>
<dbReference type="GO" id="GO:0000981">
    <property type="term" value="F:DNA-binding transcription factor activity, RNA polymerase II-specific"/>
    <property type="evidence" value="ECO:0007669"/>
    <property type="project" value="TreeGrafter"/>
</dbReference>
<feature type="compositionally biased region" description="Polar residues" evidence="12">
    <location>
        <begin position="877"/>
        <end position="889"/>
    </location>
</feature>
<feature type="region of interest" description="Disordered" evidence="12">
    <location>
        <begin position="767"/>
        <end position="900"/>
    </location>
</feature>
<comment type="subcellular location">
    <subcellularLocation>
        <location evidence="1">Nucleus</location>
    </subcellularLocation>
</comment>
<feature type="region of interest" description="Disordered" evidence="12">
    <location>
        <begin position="942"/>
        <end position="972"/>
    </location>
</feature>
<name>A0AAV7VPB4_PLEWA</name>
<dbReference type="Proteomes" id="UP001066276">
    <property type="component" value="Chromosome 2_1"/>
</dbReference>
<keyword evidence="7" id="KW-0805">Transcription regulation</keyword>
<sequence>MGEAHLGEIGASEGLDGCTSPTKSSSACNKILNGSMQLENGKFLLRSIKKDGLTGATLGSDDKFTTYVCTFCKSKFDKKKNLELHILQVHKPYKCRLCNYMTLREETLLNHIEKEHITTPNSASGDMCKQNGKSEQTIGDYPCEVCGQAFSQSWFLKAHMKKHGGSFDHGCHICGRRFKEPWFLKNHMKSHGPKIGNKNKPKNDADPVATINDVVQEETIMTGLSLYEVCMKCGNFFTNLDSLKAHNLVHCKIEESRLEGKAEAGSERLLEGADESLDPSATQQLFLECLNLRPRAEADNLTNGPTGKRVPELDPVNSYQAWQLATKGKVAEATEYVKYGGWDETLADADVTYDKDKGEYILVTQEKRKREQDLQSSSNPKKRTCSSGSRTEKSSNTQMGETFVDSPDDLEFRPPSRQSRRSSTQNKSTECFECGKVFRTYHQMVLHSRVHRKDIRSHSESGSVTQRDRYESASEGDTGSASRPSTPGSTSAHEDSLVSGMCEDGVDDSFEEEAPLLISGDKPYHCKRSGEEPMITSPIDRHPALDQGESTNHTDDVCKPDVGTIFAAASETDVKSEDPCEIKIPVFYPSKELPGSSKQSSSTSAASGSGQTSFNTVDLHNILAPDPSLLDEKTPDLKEHLKLEKNNDAGPAIAPVDLSEKSSRAASCNKDSTSAIQAALVIHPCPFCDHKTFYPEVLWMHKRIWHKVSCSAMAPQWIQQNGFKNMKNNSLFLARNGRTGPPPALGGKECQPLPVARFARTQVPGGVAVPKTNAPLGGSTSKLQGGSQTRDYNVPGQGGSKPSILDGYKQPKLNHAQEQHSTAGLQQKPKFEANPKVAQSGSYNRSHTPTQNLIPRPGTQPSVSKQAEKFAILQGAASPSTFSKHSTPDTVKGKPNLPPPYLSVCKPDSYLKHEGPSVPLQESQSQAMNELRTLANCSAGARTSPLMANQPSSASAPPSYNSSIKQETSSEGHNKRLDILNIFKTYSPKDLATLYQSWGANSSNLDHAGMLRTQARQGDFVCIECGKCFNQPSHLRTHMRSHTVVFESNGLRGTEVHTTSADAPKQGRDHSSADIAHTVPLRKGI</sequence>
<dbReference type="AlphaFoldDB" id="A0AAV7VPB4"/>
<dbReference type="PROSITE" id="PS00028">
    <property type="entry name" value="ZINC_FINGER_C2H2_1"/>
    <property type="match status" value="6"/>
</dbReference>
<evidence type="ECO:0000256" key="9">
    <source>
        <dbReference type="ARBA" id="ARBA00023163"/>
    </source>
</evidence>
<evidence type="ECO:0000256" key="5">
    <source>
        <dbReference type="ARBA" id="ARBA00022771"/>
    </source>
</evidence>
<reference evidence="14" key="1">
    <citation type="journal article" date="2022" name="bioRxiv">
        <title>Sequencing and chromosome-scale assembly of the giantPleurodeles waltlgenome.</title>
        <authorList>
            <person name="Brown T."/>
            <person name="Elewa A."/>
            <person name="Iarovenko S."/>
            <person name="Subramanian E."/>
            <person name="Araus A.J."/>
            <person name="Petzold A."/>
            <person name="Susuki M."/>
            <person name="Suzuki K.-i.T."/>
            <person name="Hayashi T."/>
            <person name="Toyoda A."/>
            <person name="Oliveira C."/>
            <person name="Osipova E."/>
            <person name="Leigh N.D."/>
            <person name="Simon A."/>
            <person name="Yun M.H."/>
        </authorList>
    </citation>
    <scope>NUCLEOTIDE SEQUENCE</scope>
    <source>
        <strain evidence="14">20211129_DDA</strain>
        <tissue evidence="14">Liver</tissue>
    </source>
</reference>
<feature type="region of interest" description="Disordered" evidence="12">
    <location>
        <begin position="591"/>
        <end position="612"/>
    </location>
</feature>
<dbReference type="FunFam" id="3.30.160.60:FF:001137">
    <property type="entry name" value="Combgap, isoform L"/>
    <property type="match status" value="1"/>
</dbReference>
<keyword evidence="9" id="KW-0804">Transcription</keyword>
<evidence type="ECO:0000313" key="14">
    <source>
        <dbReference type="EMBL" id="KAJ1202022.1"/>
    </source>
</evidence>
<dbReference type="SMART" id="SM00355">
    <property type="entry name" value="ZnF_C2H2"/>
    <property type="match status" value="8"/>
</dbReference>
<evidence type="ECO:0000256" key="1">
    <source>
        <dbReference type="ARBA" id="ARBA00004123"/>
    </source>
</evidence>
<evidence type="ECO:0000313" key="15">
    <source>
        <dbReference type="Proteomes" id="UP001066276"/>
    </source>
</evidence>